<proteinExistence type="predicted"/>
<gene>
    <name evidence="2" type="ORF">HOLDEFILI_02370</name>
</gene>
<organism evidence="2 3">
    <name type="scientific">Holdemania filiformis DSM 12042</name>
    <dbReference type="NCBI Taxonomy" id="545696"/>
    <lineage>
        <taxon>Bacteria</taxon>
        <taxon>Bacillati</taxon>
        <taxon>Bacillota</taxon>
        <taxon>Erysipelotrichia</taxon>
        <taxon>Erysipelotrichales</taxon>
        <taxon>Erysipelotrichaceae</taxon>
        <taxon>Holdemania</taxon>
    </lineage>
</organism>
<accession>B9Y965</accession>
<sequence>MKEMKLANALNERSEIQDRLSELQVRLNNNAKVQEGETPNEDPKDLLNEFDTLTARLETLIYKINMTNSLVDIHGISLTELLARRDVLKLKIGMLRNFLNTASAKLERYSRTEIKILSTVNVTAMQKDLDALSKELRETDEAIQEANWTNDLR</sequence>
<dbReference type="CDD" id="cd12208">
    <property type="entry name" value="DIP1984-like"/>
    <property type="match status" value="1"/>
</dbReference>
<dbReference type="HOGENOM" id="CLU_119822_0_0_9"/>
<evidence type="ECO:0000313" key="3">
    <source>
        <dbReference type="Proteomes" id="UP000005950"/>
    </source>
</evidence>
<dbReference type="InterPro" id="IPR047741">
    <property type="entry name" value="DIP1984-like"/>
</dbReference>
<dbReference type="NCBIfam" id="NF038048">
    <property type="entry name" value="DIP1984_fam"/>
    <property type="match status" value="1"/>
</dbReference>
<evidence type="ECO:0008006" key="4">
    <source>
        <dbReference type="Google" id="ProtNLM"/>
    </source>
</evidence>
<reference evidence="2 3" key="1">
    <citation type="submission" date="2008-12" db="EMBL/GenBank/DDBJ databases">
        <authorList>
            <person name="Fulton L."/>
            <person name="Clifton S."/>
            <person name="Fulton B."/>
            <person name="Xu J."/>
            <person name="Minx P."/>
            <person name="Pepin K.H."/>
            <person name="Johnson M."/>
            <person name="Bhonagiri V."/>
            <person name="Nash W.E."/>
            <person name="Mardis E.R."/>
            <person name="Wilson R.K."/>
        </authorList>
    </citation>
    <scope>NUCLEOTIDE SEQUENCE [LARGE SCALE GENOMIC DNA]</scope>
    <source>
        <strain evidence="2 3">DSM 12042</strain>
    </source>
</reference>
<dbReference type="AlphaFoldDB" id="B9Y965"/>
<dbReference type="Pfam" id="PF20935">
    <property type="entry name" value="DUF6847"/>
    <property type="match status" value="1"/>
</dbReference>
<dbReference type="STRING" id="545696.HOLDEFILI_02370"/>
<name>B9Y965_9FIRM</name>
<evidence type="ECO:0000256" key="1">
    <source>
        <dbReference type="SAM" id="Coils"/>
    </source>
</evidence>
<keyword evidence="1" id="KW-0175">Coiled coil</keyword>
<dbReference type="EMBL" id="ACCF01000140">
    <property type="protein sequence ID" value="EEF67449.1"/>
    <property type="molecule type" value="Genomic_DNA"/>
</dbReference>
<feature type="coiled-coil region" evidence="1">
    <location>
        <begin position="122"/>
        <end position="149"/>
    </location>
</feature>
<protein>
    <recommendedName>
        <fullName evidence="4">Septicolysin</fullName>
    </recommendedName>
</protein>
<dbReference type="Proteomes" id="UP000005950">
    <property type="component" value="Unassembled WGS sequence"/>
</dbReference>
<evidence type="ECO:0000313" key="2">
    <source>
        <dbReference type="EMBL" id="EEF67449.1"/>
    </source>
</evidence>
<reference evidence="2 3" key="2">
    <citation type="submission" date="2009-02" db="EMBL/GenBank/DDBJ databases">
        <title>Draft genome sequence of Holdemania filiformis DSM 12042.</title>
        <authorList>
            <person name="Sudarsanam P."/>
            <person name="Ley R."/>
            <person name="Guruge J."/>
            <person name="Turnbaugh P.J."/>
            <person name="Mahowald M."/>
            <person name="Liep D."/>
            <person name="Gordon J."/>
        </authorList>
    </citation>
    <scope>NUCLEOTIDE SEQUENCE [LARGE SCALE GENOMIC DNA]</scope>
    <source>
        <strain evidence="2 3">DSM 12042</strain>
    </source>
</reference>
<dbReference type="Gene3D" id="6.10.320.10">
    <property type="match status" value="1"/>
</dbReference>
<comment type="caution">
    <text evidence="2">The sequence shown here is derived from an EMBL/GenBank/DDBJ whole genome shotgun (WGS) entry which is preliminary data.</text>
</comment>
<dbReference type="eggNOG" id="ENOG5032S2G">
    <property type="taxonomic scope" value="Bacteria"/>
</dbReference>